<organism evidence="1 2">
    <name type="scientific">Neorhizobium galegae</name>
    <name type="common">Rhizobium galegae</name>
    <dbReference type="NCBI Taxonomy" id="399"/>
    <lineage>
        <taxon>Bacteria</taxon>
        <taxon>Pseudomonadati</taxon>
        <taxon>Pseudomonadota</taxon>
        <taxon>Alphaproteobacteria</taxon>
        <taxon>Hyphomicrobiales</taxon>
        <taxon>Rhizobiaceae</taxon>
        <taxon>Rhizobium/Agrobacterium group</taxon>
        <taxon>Neorhizobium</taxon>
    </lineage>
</organism>
<dbReference type="AlphaFoldDB" id="A0A6A1TJ98"/>
<reference evidence="1 2" key="1">
    <citation type="submission" date="2019-09" db="EMBL/GenBank/DDBJ databases">
        <title>Genome sequencing of Ng87 strain.</title>
        <authorList>
            <person name="Karasev E.S."/>
            <person name="Andronov E."/>
        </authorList>
    </citation>
    <scope>NUCLEOTIDE SEQUENCE [LARGE SCALE GENOMIC DNA]</scope>
    <source>
        <strain evidence="1 2">Ng87</strain>
    </source>
</reference>
<sequence length="108" mass="11971">MQALEFDTNVMTMHDVDVMREAVSMAVSSPETADIDPEAIARIVFWFYRRGLADPEKLSDIAVFLASSSGFIPSDRGSHHHQATDGAEDDVPDLLQSILRSRRRNPAA</sequence>
<proteinExistence type="predicted"/>
<accession>A0A6A1TJ98</accession>
<gene>
    <name evidence="1" type="ORF">F4V91_26105</name>
</gene>
<comment type="caution">
    <text evidence="1">The sequence shown here is derived from an EMBL/GenBank/DDBJ whole genome shotgun (WGS) entry which is preliminary data.</text>
</comment>
<dbReference type="EMBL" id="VZUL01000003">
    <property type="protein sequence ID" value="KAB1083107.1"/>
    <property type="molecule type" value="Genomic_DNA"/>
</dbReference>
<dbReference type="RefSeq" id="WP_151046492.1">
    <property type="nucleotide sequence ID" value="NZ_VZUL01000003.1"/>
</dbReference>
<evidence type="ECO:0000313" key="1">
    <source>
        <dbReference type="EMBL" id="KAB1083107.1"/>
    </source>
</evidence>
<protein>
    <submittedName>
        <fullName evidence="1">Uncharacterized protein</fullName>
    </submittedName>
</protein>
<name>A0A6A1TJ98_NEOGA</name>
<evidence type="ECO:0000313" key="2">
    <source>
        <dbReference type="Proteomes" id="UP000386575"/>
    </source>
</evidence>
<dbReference type="Proteomes" id="UP000386575">
    <property type="component" value="Unassembled WGS sequence"/>
</dbReference>